<keyword evidence="1" id="KW-0732">Signal</keyword>
<accession>A0A1I6GCX8</accession>
<proteinExistence type="predicted"/>
<dbReference type="STRING" id="670154.SAMN04488002_1253"/>
<evidence type="ECO:0000313" key="3">
    <source>
        <dbReference type="EMBL" id="SFR39991.1"/>
    </source>
</evidence>
<evidence type="ECO:0000256" key="1">
    <source>
        <dbReference type="SAM" id="SignalP"/>
    </source>
</evidence>
<keyword evidence="4" id="KW-1185">Reference proteome</keyword>
<dbReference type="RefSeq" id="WP_090213864.1">
    <property type="nucleotide sequence ID" value="NZ_FOYO01000001.1"/>
</dbReference>
<dbReference type="Proteomes" id="UP000199658">
    <property type="component" value="Unassembled WGS sequence"/>
</dbReference>
<organism evidence="3 4">
    <name type="scientific">Litoreibacter janthinus</name>
    <dbReference type="NCBI Taxonomy" id="670154"/>
    <lineage>
        <taxon>Bacteria</taxon>
        <taxon>Pseudomonadati</taxon>
        <taxon>Pseudomonadota</taxon>
        <taxon>Alphaproteobacteria</taxon>
        <taxon>Rhodobacterales</taxon>
        <taxon>Roseobacteraceae</taxon>
        <taxon>Litoreibacter</taxon>
    </lineage>
</organism>
<protein>
    <recommendedName>
        <fullName evidence="2">Amidohydrolase-related domain-containing protein</fullName>
    </recommendedName>
</protein>
<dbReference type="GO" id="GO:0016787">
    <property type="term" value="F:hydrolase activity"/>
    <property type="evidence" value="ECO:0007669"/>
    <property type="project" value="InterPro"/>
</dbReference>
<dbReference type="OrthoDB" id="3982782at2"/>
<dbReference type="InterPro" id="IPR006680">
    <property type="entry name" value="Amidohydro-rel"/>
</dbReference>
<feature type="domain" description="Amidohydrolase-related" evidence="2">
    <location>
        <begin position="126"/>
        <end position="263"/>
    </location>
</feature>
<name>A0A1I6GCX8_9RHOB</name>
<feature type="signal peptide" evidence="1">
    <location>
        <begin position="1"/>
        <end position="19"/>
    </location>
</feature>
<feature type="chain" id="PRO_5011647962" description="Amidohydrolase-related domain-containing protein" evidence="1">
    <location>
        <begin position="20"/>
        <end position="268"/>
    </location>
</feature>
<evidence type="ECO:0000313" key="4">
    <source>
        <dbReference type="Proteomes" id="UP000199658"/>
    </source>
</evidence>
<evidence type="ECO:0000259" key="2">
    <source>
        <dbReference type="Pfam" id="PF04909"/>
    </source>
</evidence>
<dbReference type="Pfam" id="PF04909">
    <property type="entry name" value="Amidohydro_2"/>
    <property type="match status" value="1"/>
</dbReference>
<gene>
    <name evidence="3" type="ORF">SAMN04488002_1253</name>
</gene>
<dbReference type="SUPFAM" id="SSF51556">
    <property type="entry name" value="Metallo-dependent hydrolases"/>
    <property type="match status" value="1"/>
</dbReference>
<dbReference type="InterPro" id="IPR032466">
    <property type="entry name" value="Metal_Hydrolase"/>
</dbReference>
<dbReference type="EMBL" id="FOYO01000001">
    <property type="protein sequence ID" value="SFR39991.1"/>
    <property type="molecule type" value="Genomic_DNA"/>
</dbReference>
<sequence>MLRRLAASALILTCAAANAQDLPIFDAHIHYSHDAVTQVPPAQVAKILREAGIKKALVSSSDDDGTQKLKAAAPEIVVPALRPYRRRGETSTWMHDPAVITYIETRLSQFDYEAIGEFHAFGDDIRTDVVQRMIELAQERNLLLHHHGDREALDLIFESWPEARVLWAHSGFERPDEIADALATHPRLWSDLAYRSDMSGSQGLNPEWRTVFTAHPDRFMVGTDTFAPERWYYVGPHAEYSRSWLSALPKDIARKIAFENAEVMLATK</sequence>
<dbReference type="Gene3D" id="3.20.20.140">
    <property type="entry name" value="Metal-dependent hydrolases"/>
    <property type="match status" value="1"/>
</dbReference>
<reference evidence="4" key="1">
    <citation type="submission" date="2016-10" db="EMBL/GenBank/DDBJ databases">
        <authorList>
            <person name="Varghese N."/>
            <person name="Submissions S."/>
        </authorList>
    </citation>
    <scope>NUCLEOTIDE SEQUENCE [LARGE SCALE GENOMIC DNA]</scope>
    <source>
        <strain evidence="4">DSM 26921</strain>
    </source>
</reference>
<dbReference type="AlphaFoldDB" id="A0A1I6GCX8"/>